<keyword evidence="2" id="KW-0238">DNA-binding</keyword>
<dbReference type="SUPFAM" id="SSF46785">
    <property type="entry name" value="Winged helix' DNA-binding domain"/>
    <property type="match status" value="1"/>
</dbReference>
<dbReference type="InterPro" id="IPR036388">
    <property type="entry name" value="WH-like_DNA-bd_sf"/>
</dbReference>
<dbReference type="Gene3D" id="1.10.10.10">
    <property type="entry name" value="Winged helix-like DNA-binding domain superfamily/Winged helix DNA-binding domain"/>
    <property type="match status" value="1"/>
</dbReference>
<dbReference type="Gene3D" id="1.20.120.530">
    <property type="entry name" value="GntR ligand-binding domain-like"/>
    <property type="match status" value="1"/>
</dbReference>
<evidence type="ECO:0000313" key="5">
    <source>
        <dbReference type="EMBL" id="MPY58592.1"/>
    </source>
</evidence>
<feature type="domain" description="HTH gntR-type" evidence="4">
    <location>
        <begin position="5"/>
        <end position="72"/>
    </location>
</feature>
<organism evidence="5 6">
    <name type="scientific">Streptomyces spongiae</name>
    <dbReference type="NCBI Taxonomy" id="565072"/>
    <lineage>
        <taxon>Bacteria</taxon>
        <taxon>Bacillati</taxon>
        <taxon>Actinomycetota</taxon>
        <taxon>Actinomycetes</taxon>
        <taxon>Kitasatosporales</taxon>
        <taxon>Streptomycetaceae</taxon>
        <taxon>Streptomyces</taxon>
    </lineage>
</organism>
<dbReference type="SMART" id="SM00895">
    <property type="entry name" value="FCD"/>
    <property type="match status" value="1"/>
</dbReference>
<keyword evidence="6" id="KW-1185">Reference proteome</keyword>
<gene>
    <name evidence="5" type="ORF">FNH08_15885</name>
</gene>
<name>A0A5N8XGK3_9ACTN</name>
<dbReference type="AlphaFoldDB" id="A0A5N8XGK3"/>
<dbReference type="Pfam" id="PF00392">
    <property type="entry name" value="GntR"/>
    <property type="match status" value="1"/>
</dbReference>
<dbReference type="SMART" id="SM00345">
    <property type="entry name" value="HTH_GNTR"/>
    <property type="match status" value="1"/>
</dbReference>
<dbReference type="PROSITE" id="PS50949">
    <property type="entry name" value="HTH_GNTR"/>
    <property type="match status" value="1"/>
</dbReference>
<proteinExistence type="predicted"/>
<reference evidence="5 6" key="1">
    <citation type="submission" date="2019-07" db="EMBL/GenBank/DDBJ databases">
        <title>New species of Amycolatopsis and Streptomyces.</title>
        <authorList>
            <person name="Duangmal K."/>
            <person name="Teo W.F.A."/>
            <person name="Lipun K."/>
        </authorList>
    </citation>
    <scope>NUCLEOTIDE SEQUENCE [LARGE SCALE GENOMIC DNA]</scope>
    <source>
        <strain evidence="5 6">NBRC 106415</strain>
    </source>
</reference>
<dbReference type="InterPro" id="IPR008920">
    <property type="entry name" value="TF_FadR/GntR_C"/>
</dbReference>
<dbReference type="RefSeq" id="WP_152772129.1">
    <property type="nucleotide sequence ID" value="NZ_VJZC01000092.1"/>
</dbReference>
<evidence type="ECO:0000259" key="4">
    <source>
        <dbReference type="PROSITE" id="PS50949"/>
    </source>
</evidence>
<dbReference type="InterPro" id="IPR000524">
    <property type="entry name" value="Tscrpt_reg_HTH_GntR"/>
</dbReference>
<dbReference type="EMBL" id="VJZC01000092">
    <property type="protein sequence ID" value="MPY58592.1"/>
    <property type="molecule type" value="Genomic_DNA"/>
</dbReference>
<dbReference type="PRINTS" id="PR00035">
    <property type="entry name" value="HTHGNTR"/>
</dbReference>
<dbReference type="GO" id="GO:0003677">
    <property type="term" value="F:DNA binding"/>
    <property type="evidence" value="ECO:0007669"/>
    <property type="project" value="UniProtKB-KW"/>
</dbReference>
<evidence type="ECO:0000256" key="3">
    <source>
        <dbReference type="ARBA" id="ARBA00023163"/>
    </source>
</evidence>
<dbReference type="GO" id="GO:0003700">
    <property type="term" value="F:DNA-binding transcription factor activity"/>
    <property type="evidence" value="ECO:0007669"/>
    <property type="project" value="InterPro"/>
</dbReference>
<dbReference type="InterPro" id="IPR011711">
    <property type="entry name" value="GntR_C"/>
</dbReference>
<keyword evidence="1" id="KW-0805">Transcription regulation</keyword>
<dbReference type="SUPFAM" id="SSF48008">
    <property type="entry name" value="GntR ligand-binding domain-like"/>
    <property type="match status" value="1"/>
</dbReference>
<dbReference type="CDD" id="cd07377">
    <property type="entry name" value="WHTH_GntR"/>
    <property type="match status" value="1"/>
</dbReference>
<dbReference type="InterPro" id="IPR036390">
    <property type="entry name" value="WH_DNA-bd_sf"/>
</dbReference>
<evidence type="ECO:0000313" key="6">
    <source>
        <dbReference type="Proteomes" id="UP000400924"/>
    </source>
</evidence>
<dbReference type="Pfam" id="PF07729">
    <property type="entry name" value="FCD"/>
    <property type="match status" value="1"/>
</dbReference>
<dbReference type="Proteomes" id="UP000400924">
    <property type="component" value="Unassembled WGS sequence"/>
</dbReference>
<keyword evidence="3" id="KW-0804">Transcription</keyword>
<evidence type="ECO:0000256" key="2">
    <source>
        <dbReference type="ARBA" id="ARBA00023125"/>
    </source>
</evidence>
<dbReference type="OrthoDB" id="5182935at2"/>
<sequence length="241" mass="26891">MVRATGKSEAVYERLKGDIESLRLRPGAKLSEVQLGERLDASRTPVREAIRRLAREGLVDFVPGEVARVAAISLGGVRALFEFRMMLEPRAAAMVTAVGAADERVLVPFRELLARLEEFEESFRLRDAAAQARSYHDFYEVSEDFDQAVVAACRNPYLARTIRDLRSQTVRLRHLSHSGPRRMLTSLEEHRAMLKAITNGDVEAAEAACRHHLAQTLQALIESLTSQDFVIGAEVHLDTAL</sequence>
<dbReference type="PANTHER" id="PTHR43537">
    <property type="entry name" value="TRANSCRIPTIONAL REGULATOR, GNTR FAMILY"/>
    <property type="match status" value="1"/>
</dbReference>
<accession>A0A5N8XGK3</accession>
<protein>
    <submittedName>
        <fullName evidence="5">GntR family transcriptional regulator</fullName>
    </submittedName>
</protein>
<evidence type="ECO:0000256" key="1">
    <source>
        <dbReference type="ARBA" id="ARBA00023015"/>
    </source>
</evidence>
<dbReference type="PANTHER" id="PTHR43537:SF24">
    <property type="entry name" value="GLUCONATE OPERON TRANSCRIPTIONAL REPRESSOR"/>
    <property type="match status" value="1"/>
</dbReference>
<comment type="caution">
    <text evidence="5">The sequence shown here is derived from an EMBL/GenBank/DDBJ whole genome shotgun (WGS) entry which is preliminary data.</text>
</comment>